<dbReference type="GO" id="GO:0006888">
    <property type="term" value="P:endoplasmic reticulum to Golgi vesicle-mediated transport"/>
    <property type="evidence" value="ECO:0007669"/>
    <property type="project" value="TreeGrafter"/>
</dbReference>
<name>A0A0R3U9J9_MESCO</name>
<dbReference type="GO" id="GO:0030126">
    <property type="term" value="C:COPI vesicle coat"/>
    <property type="evidence" value="ECO:0007669"/>
    <property type="project" value="TreeGrafter"/>
</dbReference>
<dbReference type="PANTHER" id="PTHR10635">
    <property type="entry name" value="COATOMER SUBUNIT BETA"/>
    <property type="match status" value="1"/>
</dbReference>
<gene>
    <name evidence="2" type="ORF">MCOS_LOCUS3598</name>
</gene>
<evidence type="ECO:0000313" key="3">
    <source>
        <dbReference type="Proteomes" id="UP000267029"/>
    </source>
</evidence>
<dbReference type="Proteomes" id="UP000267029">
    <property type="component" value="Unassembled WGS sequence"/>
</dbReference>
<evidence type="ECO:0000313" key="2">
    <source>
        <dbReference type="EMBL" id="VDD77595.1"/>
    </source>
</evidence>
<dbReference type="STRING" id="53468.A0A0R3U9J9"/>
<dbReference type="EMBL" id="UXSR01000872">
    <property type="protein sequence ID" value="VDD77595.1"/>
    <property type="molecule type" value="Genomic_DNA"/>
</dbReference>
<protein>
    <recommendedName>
        <fullName evidence="1">Coatomer beta subunit appendage platform domain-containing protein</fullName>
    </recommendedName>
</protein>
<dbReference type="OrthoDB" id="10261439at2759"/>
<dbReference type="InterPro" id="IPR016460">
    <property type="entry name" value="COPB1"/>
</dbReference>
<organism evidence="2 3">
    <name type="scientific">Mesocestoides corti</name>
    <name type="common">Flatworm</name>
    <dbReference type="NCBI Taxonomy" id="53468"/>
    <lineage>
        <taxon>Eukaryota</taxon>
        <taxon>Metazoa</taxon>
        <taxon>Spiralia</taxon>
        <taxon>Lophotrochozoa</taxon>
        <taxon>Platyhelminthes</taxon>
        <taxon>Cestoda</taxon>
        <taxon>Eucestoda</taxon>
        <taxon>Cyclophyllidea</taxon>
        <taxon>Mesocestoididae</taxon>
        <taxon>Mesocestoides</taxon>
    </lineage>
</organism>
<accession>A0A0R3U9J9</accession>
<dbReference type="GO" id="GO:0006886">
    <property type="term" value="P:intracellular protein transport"/>
    <property type="evidence" value="ECO:0007669"/>
    <property type="project" value="InterPro"/>
</dbReference>
<keyword evidence="3" id="KW-1185">Reference proteome</keyword>
<proteinExistence type="predicted"/>
<evidence type="ECO:0000259" key="1">
    <source>
        <dbReference type="Pfam" id="PF14806"/>
    </source>
</evidence>
<dbReference type="AlphaFoldDB" id="A0A0R3U9J9"/>
<dbReference type="Pfam" id="PF14806">
    <property type="entry name" value="Coatomer_b_Cpla"/>
    <property type="match status" value="1"/>
</dbReference>
<dbReference type="GO" id="GO:0006891">
    <property type="term" value="P:intra-Golgi vesicle-mediated transport"/>
    <property type="evidence" value="ECO:0007669"/>
    <property type="project" value="TreeGrafter"/>
</dbReference>
<feature type="domain" description="Coatomer beta subunit appendage platform" evidence="1">
    <location>
        <begin position="27"/>
        <end position="155"/>
    </location>
</feature>
<sequence length="236" mass="26583">MIHCVSSTENGIIFGNIVYDARGSAGESNWIVLSDIRIDILEYIQPATCSNAEFRRMWSVFEWENKVTVSTQVTDLHTYLDNVTKITNFRCLTPPEALRGECNYLCATLYACSVFGEHVLGNLCLEKPTDDAPVSGHVRIRAKTQGMAVTMGDKVSYFVWPWDLRTDVTAQLPLPFLSLLVFSSYTNGLINARRSSIMFDLVRRMLFNGCRYSFVADFRVLGLLDNIGSVTDVFSM</sequence>
<reference evidence="2 3" key="1">
    <citation type="submission" date="2018-10" db="EMBL/GenBank/DDBJ databases">
        <authorList>
            <consortium name="Pathogen Informatics"/>
        </authorList>
    </citation>
    <scope>NUCLEOTIDE SEQUENCE [LARGE SCALE GENOMIC DNA]</scope>
</reference>
<dbReference type="PANTHER" id="PTHR10635:SF0">
    <property type="entry name" value="COATOMER SUBUNIT BETA"/>
    <property type="match status" value="1"/>
</dbReference>
<dbReference type="InterPro" id="IPR029446">
    <property type="entry name" value="COPB1_appendage_platform_dom"/>
</dbReference>